<organism evidence="1 2">
    <name type="scientific">Paraliobacillus ryukyuensis</name>
    <dbReference type="NCBI Taxonomy" id="200904"/>
    <lineage>
        <taxon>Bacteria</taxon>
        <taxon>Bacillati</taxon>
        <taxon>Bacillota</taxon>
        <taxon>Bacilli</taxon>
        <taxon>Bacillales</taxon>
        <taxon>Bacillaceae</taxon>
        <taxon>Paraliobacillus</taxon>
    </lineage>
</organism>
<evidence type="ECO:0008006" key="3">
    <source>
        <dbReference type="Google" id="ProtNLM"/>
    </source>
</evidence>
<evidence type="ECO:0000313" key="2">
    <source>
        <dbReference type="Proteomes" id="UP000252254"/>
    </source>
</evidence>
<name>A0A366E450_9BACI</name>
<dbReference type="AlphaFoldDB" id="A0A366E450"/>
<dbReference type="RefSeq" id="WP_113869041.1">
    <property type="nucleotide sequence ID" value="NZ_BAABQN010000007.1"/>
</dbReference>
<protein>
    <recommendedName>
        <fullName evidence="3">DUF5085 family protein</fullName>
    </recommendedName>
</protein>
<evidence type="ECO:0000313" key="1">
    <source>
        <dbReference type="EMBL" id="RBO97092.1"/>
    </source>
</evidence>
<dbReference type="Proteomes" id="UP000252254">
    <property type="component" value="Unassembled WGS sequence"/>
</dbReference>
<dbReference type="STRING" id="200904.GCA_900168775_01093"/>
<comment type="caution">
    <text evidence="1">The sequence shown here is derived from an EMBL/GenBank/DDBJ whole genome shotgun (WGS) entry which is preliminary data.</text>
</comment>
<keyword evidence="2" id="KW-1185">Reference proteome</keyword>
<reference evidence="1 2" key="1">
    <citation type="submission" date="2018-06" db="EMBL/GenBank/DDBJ databases">
        <title>Genomic Encyclopedia of Type Strains, Phase IV (KMG-IV): sequencing the most valuable type-strain genomes for metagenomic binning, comparative biology and taxonomic classification.</title>
        <authorList>
            <person name="Goeker M."/>
        </authorList>
    </citation>
    <scope>NUCLEOTIDE SEQUENCE [LARGE SCALE GENOMIC DNA]</scope>
    <source>
        <strain evidence="1 2">DSM 15140</strain>
    </source>
</reference>
<sequence length="153" mass="17851">MKIERRGMQFDHLLVYQTVQPKANWQDGIFLLEDIQLTEGIYQNGPIFFSLSPESDEPKFGEFHYYMPINGAVTIDDSNADLQFEQDFTVSKALVMRQADQTLDFYEAEKTLRTYANEHSITLEDTFYCVILEVYRDIIIDLYIPIQNEGDVT</sequence>
<accession>A0A366E450</accession>
<dbReference type="EMBL" id="QNRI01000007">
    <property type="protein sequence ID" value="RBO97092.1"/>
    <property type="molecule type" value="Genomic_DNA"/>
</dbReference>
<dbReference type="OrthoDB" id="2365165at2"/>
<proteinExistence type="predicted"/>
<gene>
    <name evidence="1" type="ORF">DES48_1078</name>
</gene>